<name>A0ABU6QMK7_9FABA</name>
<comment type="caution">
    <text evidence="2">The sequence shown here is derived from an EMBL/GenBank/DDBJ whole genome shotgun (WGS) entry which is preliminary data.</text>
</comment>
<evidence type="ECO:0000256" key="1">
    <source>
        <dbReference type="SAM" id="MobiDB-lite"/>
    </source>
</evidence>
<sequence length="340" mass="38753">MESAAGGQQASDMTIPRANASGGGGGGLDQDFSSRKIIEPRVSVRKKYEMVMSILNDCGLMPFSSTRAEQIHEDLIRVFYANLHIVDDCIMSTVKGTHMKMNLRNFSRIKSVPCDGFEYDGLSDTAWPAEWIPFTDDAAFKLIGHHKPTRAKGGGWRIKGISPEMRYLLYFVTHVLAPRISNHAKFFGQDTRLMFLLLSKHKVNWAFFVSRHMRRCREGTRGLPYAFAVQAILKHFGVDTSNEQARDEHIFWKIGEHTFRDEQKQIRHEDDDDCVSVDDSDMHPPITIQAIPTSDYGEQLIQLKDYVQQNVVTELGQIANQQQQLQWCLDQSSTHLQYQG</sequence>
<feature type="region of interest" description="Disordered" evidence="1">
    <location>
        <begin position="1"/>
        <end position="32"/>
    </location>
</feature>
<feature type="compositionally biased region" description="Polar residues" evidence="1">
    <location>
        <begin position="1"/>
        <end position="12"/>
    </location>
</feature>
<gene>
    <name evidence="2" type="ORF">PIB30_064987</name>
</gene>
<reference evidence="2 3" key="1">
    <citation type="journal article" date="2023" name="Plants (Basel)">
        <title>Bridging the Gap: Combining Genomics and Transcriptomics Approaches to Understand Stylosanthes scabra, an Orphan Legume from the Brazilian Caatinga.</title>
        <authorList>
            <person name="Ferreira-Neto J.R.C."/>
            <person name="da Silva M.D."/>
            <person name="Binneck E."/>
            <person name="de Melo N.F."/>
            <person name="da Silva R.H."/>
            <person name="de Melo A.L.T.M."/>
            <person name="Pandolfi V."/>
            <person name="Bustamante F.O."/>
            <person name="Brasileiro-Vidal A.C."/>
            <person name="Benko-Iseppon A.M."/>
        </authorList>
    </citation>
    <scope>NUCLEOTIDE SEQUENCE [LARGE SCALE GENOMIC DNA]</scope>
    <source>
        <tissue evidence="2">Leaves</tissue>
    </source>
</reference>
<dbReference type="Proteomes" id="UP001341840">
    <property type="component" value="Unassembled WGS sequence"/>
</dbReference>
<keyword evidence="3" id="KW-1185">Reference proteome</keyword>
<protein>
    <submittedName>
        <fullName evidence="2">Uncharacterized protein</fullName>
    </submittedName>
</protein>
<proteinExistence type="predicted"/>
<organism evidence="2 3">
    <name type="scientific">Stylosanthes scabra</name>
    <dbReference type="NCBI Taxonomy" id="79078"/>
    <lineage>
        <taxon>Eukaryota</taxon>
        <taxon>Viridiplantae</taxon>
        <taxon>Streptophyta</taxon>
        <taxon>Embryophyta</taxon>
        <taxon>Tracheophyta</taxon>
        <taxon>Spermatophyta</taxon>
        <taxon>Magnoliopsida</taxon>
        <taxon>eudicotyledons</taxon>
        <taxon>Gunneridae</taxon>
        <taxon>Pentapetalae</taxon>
        <taxon>rosids</taxon>
        <taxon>fabids</taxon>
        <taxon>Fabales</taxon>
        <taxon>Fabaceae</taxon>
        <taxon>Papilionoideae</taxon>
        <taxon>50 kb inversion clade</taxon>
        <taxon>dalbergioids sensu lato</taxon>
        <taxon>Dalbergieae</taxon>
        <taxon>Pterocarpus clade</taxon>
        <taxon>Stylosanthes</taxon>
    </lineage>
</organism>
<accession>A0ABU6QMK7</accession>
<evidence type="ECO:0000313" key="2">
    <source>
        <dbReference type="EMBL" id="MED6112798.1"/>
    </source>
</evidence>
<dbReference type="EMBL" id="JASCZI010000642">
    <property type="protein sequence ID" value="MED6112798.1"/>
    <property type="molecule type" value="Genomic_DNA"/>
</dbReference>
<evidence type="ECO:0000313" key="3">
    <source>
        <dbReference type="Proteomes" id="UP001341840"/>
    </source>
</evidence>